<keyword evidence="6" id="KW-1185">Reference proteome</keyword>
<evidence type="ECO:0000256" key="3">
    <source>
        <dbReference type="ARBA" id="ARBA00023002"/>
    </source>
</evidence>
<evidence type="ECO:0000256" key="2">
    <source>
        <dbReference type="ARBA" id="ARBA00022857"/>
    </source>
</evidence>
<dbReference type="Gene3D" id="3.40.50.720">
    <property type="entry name" value="NAD(P)-binding Rossmann-like Domain"/>
    <property type="match status" value="1"/>
</dbReference>
<dbReference type="SUPFAM" id="SSF51735">
    <property type="entry name" value="NAD(P)-binding Rossmann-fold domains"/>
    <property type="match status" value="1"/>
</dbReference>
<organism evidence="5 6">
    <name type="scientific">Bimuria novae-zelandiae CBS 107.79</name>
    <dbReference type="NCBI Taxonomy" id="1447943"/>
    <lineage>
        <taxon>Eukaryota</taxon>
        <taxon>Fungi</taxon>
        <taxon>Dikarya</taxon>
        <taxon>Ascomycota</taxon>
        <taxon>Pezizomycotina</taxon>
        <taxon>Dothideomycetes</taxon>
        <taxon>Pleosporomycetidae</taxon>
        <taxon>Pleosporales</taxon>
        <taxon>Massarineae</taxon>
        <taxon>Didymosphaeriaceae</taxon>
        <taxon>Bimuria</taxon>
    </lineage>
</organism>
<gene>
    <name evidence="5" type="ORF">BU23DRAFT_600145</name>
</gene>
<dbReference type="PRINTS" id="PR00080">
    <property type="entry name" value="SDRFAMILY"/>
</dbReference>
<dbReference type="OrthoDB" id="2102561at2759"/>
<reference evidence="5" key="1">
    <citation type="journal article" date="2020" name="Stud. Mycol.">
        <title>101 Dothideomycetes genomes: a test case for predicting lifestyles and emergence of pathogens.</title>
        <authorList>
            <person name="Haridas S."/>
            <person name="Albert R."/>
            <person name="Binder M."/>
            <person name="Bloem J."/>
            <person name="Labutti K."/>
            <person name="Salamov A."/>
            <person name="Andreopoulos B."/>
            <person name="Baker S."/>
            <person name="Barry K."/>
            <person name="Bills G."/>
            <person name="Bluhm B."/>
            <person name="Cannon C."/>
            <person name="Castanera R."/>
            <person name="Culley D."/>
            <person name="Daum C."/>
            <person name="Ezra D."/>
            <person name="Gonzalez J."/>
            <person name="Henrissat B."/>
            <person name="Kuo A."/>
            <person name="Liang C."/>
            <person name="Lipzen A."/>
            <person name="Lutzoni F."/>
            <person name="Magnuson J."/>
            <person name="Mondo S."/>
            <person name="Nolan M."/>
            <person name="Ohm R."/>
            <person name="Pangilinan J."/>
            <person name="Park H.-J."/>
            <person name="Ramirez L."/>
            <person name="Alfaro M."/>
            <person name="Sun H."/>
            <person name="Tritt A."/>
            <person name="Yoshinaga Y."/>
            <person name="Zwiers L.-H."/>
            <person name="Turgeon B."/>
            <person name="Goodwin S."/>
            <person name="Spatafora J."/>
            <person name="Crous P."/>
            <person name="Grigoriev I."/>
        </authorList>
    </citation>
    <scope>NUCLEOTIDE SEQUENCE</scope>
    <source>
        <strain evidence="5">CBS 107.79</strain>
    </source>
</reference>
<keyword evidence="2" id="KW-0521">NADP</keyword>
<dbReference type="InterPro" id="IPR020904">
    <property type="entry name" value="Sc_DH/Rdtase_CS"/>
</dbReference>
<dbReference type="PRINTS" id="PR00081">
    <property type="entry name" value="GDHRDH"/>
</dbReference>
<dbReference type="GO" id="GO:0019433">
    <property type="term" value="P:triglyceride catabolic process"/>
    <property type="evidence" value="ECO:0007669"/>
    <property type="project" value="TreeGrafter"/>
</dbReference>
<evidence type="ECO:0000313" key="6">
    <source>
        <dbReference type="Proteomes" id="UP000800036"/>
    </source>
</evidence>
<dbReference type="InterPro" id="IPR036291">
    <property type="entry name" value="NAD(P)-bd_dom_sf"/>
</dbReference>
<dbReference type="PANTHER" id="PTHR44169:SF6">
    <property type="entry name" value="NADPH-DEPENDENT 1-ACYLDIHYDROXYACETONE PHOSPHATE REDUCTASE"/>
    <property type="match status" value="1"/>
</dbReference>
<name>A0A6A5V984_9PLEO</name>
<evidence type="ECO:0000256" key="4">
    <source>
        <dbReference type="RuleBase" id="RU000363"/>
    </source>
</evidence>
<evidence type="ECO:0000256" key="1">
    <source>
        <dbReference type="ARBA" id="ARBA00006484"/>
    </source>
</evidence>
<accession>A0A6A5V984</accession>
<protein>
    <submittedName>
        <fullName evidence="5">Putative short-chain dehydrogenases/reductase</fullName>
    </submittedName>
</protein>
<dbReference type="EMBL" id="ML976692">
    <property type="protein sequence ID" value="KAF1971586.1"/>
    <property type="molecule type" value="Genomic_DNA"/>
</dbReference>
<dbReference type="GO" id="GO:0006654">
    <property type="term" value="P:phosphatidic acid biosynthetic process"/>
    <property type="evidence" value="ECO:0007669"/>
    <property type="project" value="TreeGrafter"/>
</dbReference>
<dbReference type="PROSITE" id="PS00061">
    <property type="entry name" value="ADH_SHORT"/>
    <property type="match status" value="1"/>
</dbReference>
<proteinExistence type="inferred from homology"/>
<dbReference type="PANTHER" id="PTHR44169">
    <property type="entry name" value="NADPH-DEPENDENT 1-ACYLDIHYDROXYACETONE PHOSPHATE REDUCTASE"/>
    <property type="match status" value="1"/>
</dbReference>
<dbReference type="InterPro" id="IPR002347">
    <property type="entry name" value="SDR_fam"/>
</dbReference>
<keyword evidence="3" id="KW-0560">Oxidoreductase</keyword>
<dbReference type="Pfam" id="PF00106">
    <property type="entry name" value="adh_short"/>
    <property type="match status" value="1"/>
</dbReference>
<evidence type="ECO:0000313" key="5">
    <source>
        <dbReference type="EMBL" id="KAF1971586.1"/>
    </source>
</evidence>
<dbReference type="AlphaFoldDB" id="A0A6A5V984"/>
<dbReference type="Proteomes" id="UP000800036">
    <property type="component" value="Unassembled WGS sequence"/>
</dbReference>
<comment type="similarity">
    <text evidence="1 4">Belongs to the short-chain dehydrogenases/reductases (SDR) family.</text>
</comment>
<dbReference type="GO" id="GO:0005783">
    <property type="term" value="C:endoplasmic reticulum"/>
    <property type="evidence" value="ECO:0007669"/>
    <property type="project" value="TreeGrafter"/>
</dbReference>
<dbReference type="GO" id="GO:0004806">
    <property type="term" value="F:triacylglycerol lipase activity"/>
    <property type="evidence" value="ECO:0007669"/>
    <property type="project" value="TreeGrafter"/>
</dbReference>
<sequence>MASPQRTALITGCSKGSAGEAHALEWASRGLRVFATARSLKSIQHLEEKGIEVLTLDVTSTESIAALREEITKRTGGKLDILFNNAGVMYEAPAIEEDDKAVRQMYNANVFGLFDMVKAFTPLLMVAKPDPSQPPTIINVASILAVMPYIFSASYNASKAAVASYSDTLRVELAPLGIKVVTLYMGIVGTGLFKMDAMNLPADSLYFDFVPAWRKRGEDHAKSGMKPADFAKGVADAVLKGSALGRGEYMWKGAKSTLVWALHAFGWRKIFDSTTESEMGWNDAKLKRSLAEKKEQAVAKKG</sequence>
<dbReference type="GO" id="GO:0005811">
    <property type="term" value="C:lipid droplet"/>
    <property type="evidence" value="ECO:0007669"/>
    <property type="project" value="TreeGrafter"/>
</dbReference>
<dbReference type="GO" id="GO:0000140">
    <property type="term" value="F:acylglycerone-phosphate reductase (NADP+) activity"/>
    <property type="evidence" value="ECO:0007669"/>
    <property type="project" value="TreeGrafter"/>
</dbReference>